<name>A0A0P7Z409_9GAMM</name>
<dbReference type="Proteomes" id="UP000050416">
    <property type="component" value="Unassembled WGS sequence"/>
</dbReference>
<evidence type="ECO:0000313" key="2">
    <source>
        <dbReference type="EMBL" id="KPQ29079.1"/>
    </source>
</evidence>
<reference evidence="2 3" key="1">
    <citation type="submission" date="2015-09" db="EMBL/GenBank/DDBJ databases">
        <title>Identification and resolution of microdiversity through metagenomic sequencing of parallel consortia.</title>
        <authorList>
            <person name="Nelson W.C."/>
            <person name="Romine M.F."/>
            <person name="Lindemann S.R."/>
        </authorList>
    </citation>
    <scope>NUCLEOTIDE SEQUENCE [LARGE SCALE GENOMIC DNA]</scope>
    <source>
        <strain evidence="2">HL-55</strain>
    </source>
</reference>
<proteinExistence type="predicted"/>
<dbReference type="AlphaFoldDB" id="A0A0P7Z409"/>
<protein>
    <submittedName>
        <fullName evidence="2">Uncharacterized protein</fullName>
    </submittedName>
</protein>
<dbReference type="PATRIC" id="fig|1305731.5.peg.282"/>
<dbReference type="STRING" id="1305731.GCA_000934705_00612"/>
<comment type="caution">
    <text evidence="2">The sequence shown here is derived from an EMBL/GenBank/DDBJ whole genome shotgun (WGS) entry which is preliminary data.</text>
</comment>
<dbReference type="EMBL" id="LJZQ01000008">
    <property type="protein sequence ID" value="KPQ29079.1"/>
    <property type="molecule type" value="Genomic_DNA"/>
</dbReference>
<evidence type="ECO:0000313" key="3">
    <source>
        <dbReference type="Proteomes" id="UP000050416"/>
    </source>
</evidence>
<sequence>MAKLFSRRSKDTSKDPIAPPAHTRGDVSSTAEVAEFPERSKFVRSHSSRLVSTSVGWFALTRDEGDLGPFATEILAETALHEYLQSVPPRDIREFAPKLDNGVLIHDTETCKKRHCAFCIEAGVLAEDNWSELIDQIDFVLGD</sequence>
<gene>
    <name evidence="2" type="ORF">HLUCCX14_07335</name>
</gene>
<feature type="region of interest" description="Disordered" evidence="1">
    <location>
        <begin position="1"/>
        <end position="32"/>
    </location>
</feature>
<accession>A0A0P7Z409</accession>
<evidence type="ECO:0000256" key="1">
    <source>
        <dbReference type="SAM" id="MobiDB-lite"/>
    </source>
</evidence>
<organism evidence="2 3">
    <name type="scientific">Marinobacter excellens HL-55</name>
    <dbReference type="NCBI Taxonomy" id="1305731"/>
    <lineage>
        <taxon>Bacteria</taxon>
        <taxon>Pseudomonadati</taxon>
        <taxon>Pseudomonadota</taxon>
        <taxon>Gammaproteobacteria</taxon>
        <taxon>Pseudomonadales</taxon>
        <taxon>Marinobacteraceae</taxon>
        <taxon>Marinobacter</taxon>
    </lineage>
</organism>